<organism evidence="3 4">
    <name type="scientific">Photobacterium galatheae</name>
    <dbReference type="NCBI Taxonomy" id="1654360"/>
    <lineage>
        <taxon>Bacteria</taxon>
        <taxon>Pseudomonadati</taxon>
        <taxon>Pseudomonadota</taxon>
        <taxon>Gammaproteobacteria</taxon>
        <taxon>Vibrionales</taxon>
        <taxon>Vibrionaceae</taxon>
        <taxon>Photobacterium</taxon>
    </lineage>
</organism>
<gene>
    <name evidence="3" type="ORF">EA58_12090</name>
</gene>
<evidence type="ECO:0000313" key="4">
    <source>
        <dbReference type="Proteomes" id="UP000027192"/>
    </source>
</evidence>
<dbReference type="AlphaFoldDB" id="A0A066RLT8"/>
<evidence type="ECO:0000256" key="2">
    <source>
        <dbReference type="SAM" id="SignalP"/>
    </source>
</evidence>
<comment type="caution">
    <text evidence="3">The sequence shown here is derived from an EMBL/GenBank/DDBJ whole genome shotgun (WGS) entry which is preliminary data.</text>
</comment>
<evidence type="ECO:0000256" key="1">
    <source>
        <dbReference type="SAM" id="MobiDB-lite"/>
    </source>
</evidence>
<evidence type="ECO:0000313" key="3">
    <source>
        <dbReference type="EMBL" id="KDM91304.1"/>
    </source>
</evidence>
<feature type="region of interest" description="Disordered" evidence="1">
    <location>
        <begin position="65"/>
        <end position="94"/>
    </location>
</feature>
<protein>
    <submittedName>
        <fullName evidence="3">Uncharacterized protein</fullName>
    </submittedName>
</protein>
<proteinExistence type="predicted"/>
<accession>A0A066RLT8</accession>
<feature type="compositionally biased region" description="Low complexity" evidence="1">
    <location>
        <begin position="75"/>
        <end position="85"/>
    </location>
</feature>
<dbReference type="EMBL" id="JMIB01000023">
    <property type="protein sequence ID" value="KDM91304.1"/>
    <property type="molecule type" value="Genomic_DNA"/>
</dbReference>
<feature type="signal peptide" evidence="2">
    <location>
        <begin position="1"/>
        <end position="19"/>
    </location>
</feature>
<feature type="chain" id="PRO_5001625862" evidence="2">
    <location>
        <begin position="20"/>
        <end position="94"/>
    </location>
</feature>
<name>A0A066RLT8_9GAMM</name>
<keyword evidence="2" id="KW-0732">Signal</keyword>
<sequence>MKPACLFIALWLFPGVAMAQVQADDERLIRSLEEQGIICEGLTYAEKQEALRIYLNRKAMLKGNNQKDKKQIVKDTTNSSDSSDMTQRKCISPK</sequence>
<dbReference type="Proteomes" id="UP000027192">
    <property type="component" value="Unassembled WGS sequence"/>
</dbReference>
<keyword evidence="4" id="KW-1185">Reference proteome</keyword>
<dbReference type="RefSeq" id="WP_036752744.1">
    <property type="nucleotide sequence ID" value="NZ_JAGSGC010000010.1"/>
</dbReference>
<reference evidence="3 4" key="1">
    <citation type="submission" date="2014-04" db="EMBL/GenBank/DDBJ databases">
        <title>Draft genome sequence of Photobacterium halotolerans S2753: a solonamide, ngercheumicin and holomycin producer.</title>
        <authorList>
            <person name="Machado H.R."/>
            <person name="Gram L."/>
        </authorList>
    </citation>
    <scope>NUCLEOTIDE SEQUENCE [LARGE SCALE GENOMIC DNA]</scope>
    <source>
        <strain evidence="3 4">S2753</strain>
    </source>
</reference>